<evidence type="ECO:0000313" key="1">
    <source>
        <dbReference type="EMBL" id="PCE66205.1"/>
    </source>
</evidence>
<proteinExistence type="predicted"/>
<gene>
    <name evidence="1" type="ORF">B7P33_02590</name>
</gene>
<dbReference type="EMBL" id="NBWU01000001">
    <property type="protein sequence ID" value="PCE66205.1"/>
    <property type="molecule type" value="Genomic_DNA"/>
</dbReference>
<reference evidence="1 2" key="1">
    <citation type="submission" date="2017-04" db="EMBL/GenBank/DDBJ databases">
        <title>A new member of the family Flavobacteriaceae isolated from ascidians.</title>
        <authorList>
            <person name="Chen L."/>
        </authorList>
    </citation>
    <scope>NUCLEOTIDE SEQUENCE [LARGE SCALE GENOMIC DNA]</scope>
    <source>
        <strain evidence="1 2">HQA918</strain>
    </source>
</reference>
<keyword evidence="2" id="KW-1185">Reference proteome</keyword>
<dbReference type="SUPFAM" id="SSF55961">
    <property type="entry name" value="Bet v1-like"/>
    <property type="match status" value="1"/>
</dbReference>
<dbReference type="AlphaFoldDB" id="A0A2A4GEI3"/>
<dbReference type="InterPro" id="IPR019587">
    <property type="entry name" value="Polyketide_cyclase/dehydratase"/>
</dbReference>
<evidence type="ECO:0000313" key="2">
    <source>
        <dbReference type="Proteomes" id="UP000219559"/>
    </source>
</evidence>
<protein>
    <recommendedName>
        <fullName evidence="3">Polyketide cyclase</fullName>
    </recommendedName>
</protein>
<dbReference type="Pfam" id="PF10604">
    <property type="entry name" value="Polyketide_cyc2"/>
    <property type="match status" value="1"/>
</dbReference>
<dbReference type="RefSeq" id="WP_097441727.1">
    <property type="nucleotide sequence ID" value="NZ_NBWU01000001.1"/>
</dbReference>
<evidence type="ECO:0008006" key="3">
    <source>
        <dbReference type="Google" id="ProtNLM"/>
    </source>
</evidence>
<dbReference type="InterPro" id="IPR023393">
    <property type="entry name" value="START-like_dom_sf"/>
</dbReference>
<name>A0A2A4GEI3_9FLAO</name>
<organism evidence="1 2">
    <name type="scientific">Sediminicola luteus</name>
    <dbReference type="NCBI Taxonomy" id="319238"/>
    <lineage>
        <taxon>Bacteria</taxon>
        <taxon>Pseudomonadati</taxon>
        <taxon>Bacteroidota</taxon>
        <taxon>Flavobacteriia</taxon>
        <taxon>Flavobacteriales</taxon>
        <taxon>Flavobacteriaceae</taxon>
        <taxon>Sediminicola</taxon>
    </lineage>
</organism>
<comment type="caution">
    <text evidence="1">The sequence shown here is derived from an EMBL/GenBank/DDBJ whole genome shotgun (WGS) entry which is preliminary data.</text>
</comment>
<dbReference type="Gene3D" id="3.30.530.20">
    <property type="match status" value="1"/>
</dbReference>
<sequence>MSNTYAHSVSASRIFPVDRALLFATSQDMELRPEWDTQIESLGFMPGSRRLEAQAQVVVVDKAGGRSETRYLRYDIPVGITVIQTDTSRFFSAFEGRWDYEDLDGQNTRLTLCYSYNLRFPYSLVPALVTGKIKKKLEAKLGLLFDFMVEENPETGLA</sequence>
<dbReference type="OrthoDB" id="197829at2"/>
<dbReference type="Proteomes" id="UP000219559">
    <property type="component" value="Unassembled WGS sequence"/>
</dbReference>
<dbReference type="CDD" id="cd07812">
    <property type="entry name" value="SRPBCC"/>
    <property type="match status" value="1"/>
</dbReference>
<accession>A0A2A4GEI3</accession>